<dbReference type="Proteomes" id="UP001501747">
    <property type="component" value="Unassembled WGS sequence"/>
</dbReference>
<evidence type="ECO:0000313" key="2">
    <source>
        <dbReference type="Proteomes" id="UP001501747"/>
    </source>
</evidence>
<comment type="caution">
    <text evidence="1">The sequence shown here is derived from an EMBL/GenBank/DDBJ whole genome shotgun (WGS) entry which is preliminary data.</text>
</comment>
<gene>
    <name evidence="1" type="ORF">GCM10022247_36690</name>
</gene>
<accession>A0ABP7SF86</accession>
<name>A0ABP7SF86_9PSEU</name>
<evidence type="ECO:0000313" key="1">
    <source>
        <dbReference type="EMBL" id="GAA4011018.1"/>
    </source>
</evidence>
<keyword evidence="2" id="KW-1185">Reference proteome</keyword>
<dbReference type="EMBL" id="BAABAL010000012">
    <property type="protein sequence ID" value="GAA4011018.1"/>
    <property type="molecule type" value="Genomic_DNA"/>
</dbReference>
<proteinExistence type="predicted"/>
<reference evidence="2" key="1">
    <citation type="journal article" date="2019" name="Int. J. Syst. Evol. Microbiol.">
        <title>The Global Catalogue of Microorganisms (GCM) 10K type strain sequencing project: providing services to taxonomists for standard genome sequencing and annotation.</title>
        <authorList>
            <consortium name="The Broad Institute Genomics Platform"/>
            <consortium name="The Broad Institute Genome Sequencing Center for Infectious Disease"/>
            <person name="Wu L."/>
            <person name="Ma J."/>
        </authorList>
    </citation>
    <scope>NUCLEOTIDE SEQUENCE [LARGE SCALE GENOMIC DNA]</scope>
    <source>
        <strain evidence="2">JCM 17342</strain>
    </source>
</reference>
<organism evidence="1 2">
    <name type="scientific">Allokutzneria multivorans</name>
    <dbReference type="NCBI Taxonomy" id="1142134"/>
    <lineage>
        <taxon>Bacteria</taxon>
        <taxon>Bacillati</taxon>
        <taxon>Actinomycetota</taxon>
        <taxon>Actinomycetes</taxon>
        <taxon>Pseudonocardiales</taxon>
        <taxon>Pseudonocardiaceae</taxon>
        <taxon>Allokutzneria</taxon>
    </lineage>
</organism>
<protein>
    <submittedName>
        <fullName evidence="1">Uncharacterized protein</fullName>
    </submittedName>
</protein>
<sequence>MDESLGCVWWGALNDPFGALSALNGSFGALSALNGSFGAFKYHQNRATVLASALA</sequence>